<dbReference type="Proteomes" id="UP000547674">
    <property type="component" value="Unassembled WGS sequence"/>
</dbReference>
<dbReference type="InterPro" id="IPR025345">
    <property type="entry name" value="DUF4249"/>
</dbReference>
<organism evidence="1 2">
    <name type="scientific">Eiseniibacteriota bacterium</name>
    <dbReference type="NCBI Taxonomy" id="2212470"/>
    <lineage>
        <taxon>Bacteria</taxon>
        <taxon>Candidatus Eiseniibacteriota</taxon>
    </lineage>
</organism>
<dbReference type="EMBL" id="JABDJR010000322">
    <property type="protein sequence ID" value="NNF06727.1"/>
    <property type="molecule type" value="Genomic_DNA"/>
</dbReference>
<sequence length="313" mass="33901">MSLLPALVSCSAERDPSELLAPQGEPVIVVDATLLVGKQLPPVYVTRSLDPGEPFSASAAAVTDAVVTIMSASGATFEYVASTTDPGKYTPVLAGTTVQEETEYRLEVVVGDKTVRAVTTTPPVFVVDQWLWLDDTATTVLGQLKTFEEIGNEVYNVPENRFTHSIGTLEAWFESLEGVPGYQVGVFSLDLDSDFAVDVSFLDEEDQQEIKEEERNGTSPPLLGEDGKLRLPWFALLFEGRYRLEIYALDNNWFDLVRSVPELGGTNDGFGGNAGDDFESPLFHVEGGIGLFGSAAVHSMGLVIDAPEDLDNE</sequence>
<comment type="caution">
    <text evidence="1">The sequence shown here is derived from an EMBL/GenBank/DDBJ whole genome shotgun (WGS) entry which is preliminary data.</text>
</comment>
<name>A0A7Y2H2H1_UNCEI</name>
<reference evidence="1 2" key="1">
    <citation type="submission" date="2020-03" db="EMBL/GenBank/DDBJ databases">
        <title>Metabolic flexibility allows generalist bacteria to become dominant in a frequently disturbed ecosystem.</title>
        <authorList>
            <person name="Chen Y.-J."/>
            <person name="Leung P.M."/>
            <person name="Bay S.K."/>
            <person name="Hugenholtz P."/>
            <person name="Kessler A.J."/>
            <person name="Shelley G."/>
            <person name="Waite D.W."/>
            <person name="Cook P.L."/>
            <person name="Greening C."/>
        </authorList>
    </citation>
    <scope>NUCLEOTIDE SEQUENCE [LARGE SCALE GENOMIC DNA]</scope>
    <source>
        <strain evidence="1">SS_bin_28</strain>
    </source>
</reference>
<dbReference type="AlphaFoldDB" id="A0A7Y2H2H1"/>
<proteinExistence type="predicted"/>
<evidence type="ECO:0000313" key="1">
    <source>
        <dbReference type="EMBL" id="NNF06727.1"/>
    </source>
</evidence>
<accession>A0A7Y2H2H1</accession>
<evidence type="ECO:0000313" key="2">
    <source>
        <dbReference type="Proteomes" id="UP000547674"/>
    </source>
</evidence>
<dbReference type="Pfam" id="PF14054">
    <property type="entry name" value="DUF4249"/>
    <property type="match status" value="1"/>
</dbReference>
<gene>
    <name evidence="1" type="ORF">HKN21_08200</name>
</gene>
<protein>
    <submittedName>
        <fullName evidence="1">DUF4249 family protein</fullName>
    </submittedName>
</protein>